<dbReference type="InterPro" id="IPR001932">
    <property type="entry name" value="PPM-type_phosphatase-like_dom"/>
</dbReference>
<name>A0AAD2DYL0_9LAMI</name>
<dbReference type="Pfam" id="PF00481">
    <property type="entry name" value="PP2C"/>
    <property type="match status" value="1"/>
</dbReference>
<dbReference type="AlphaFoldDB" id="A0AAD2DYL0"/>
<accession>A0AAD2DYL0</accession>
<evidence type="ECO:0000313" key="4">
    <source>
        <dbReference type="Proteomes" id="UP000834106"/>
    </source>
</evidence>
<dbReference type="SUPFAM" id="SSF81606">
    <property type="entry name" value="PP2C-like"/>
    <property type="match status" value="1"/>
</dbReference>
<reference evidence="3" key="1">
    <citation type="submission" date="2023-05" db="EMBL/GenBank/DDBJ databases">
        <authorList>
            <person name="Huff M."/>
        </authorList>
    </citation>
    <scope>NUCLEOTIDE SEQUENCE</scope>
</reference>
<evidence type="ECO:0000313" key="3">
    <source>
        <dbReference type="EMBL" id="CAI9768160.1"/>
    </source>
</evidence>
<dbReference type="Gene3D" id="3.60.40.10">
    <property type="entry name" value="PPM-type phosphatase domain"/>
    <property type="match status" value="1"/>
</dbReference>
<protein>
    <recommendedName>
        <fullName evidence="2">PPM-type phosphatase domain-containing protein</fullName>
    </recommendedName>
</protein>
<dbReference type="GO" id="GO:0004722">
    <property type="term" value="F:protein serine/threonine phosphatase activity"/>
    <property type="evidence" value="ECO:0007669"/>
    <property type="project" value="InterPro"/>
</dbReference>
<dbReference type="SMART" id="SM00332">
    <property type="entry name" value="PP2Cc"/>
    <property type="match status" value="1"/>
</dbReference>
<dbReference type="PANTHER" id="PTHR47992">
    <property type="entry name" value="PROTEIN PHOSPHATASE"/>
    <property type="match status" value="1"/>
</dbReference>
<dbReference type="PROSITE" id="PS51746">
    <property type="entry name" value="PPM_2"/>
    <property type="match status" value="1"/>
</dbReference>
<dbReference type="CDD" id="cd00143">
    <property type="entry name" value="PP2Cc"/>
    <property type="match status" value="1"/>
</dbReference>
<feature type="region of interest" description="Disordered" evidence="1">
    <location>
        <begin position="189"/>
        <end position="210"/>
    </location>
</feature>
<dbReference type="InterPro" id="IPR015655">
    <property type="entry name" value="PP2C"/>
</dbReference>
<dbReference type="EMBL" id="OU503044">
    <property type="protein sequence ID" value="CAI9768160.1"/>
    <property type="molecule type" value="Genomic_DNA"/>
</dbReference>
<evidence type="ECO:0000256" key="1">
    <source>
        <dbReference type="SAM" id="MobiDB-lite"/>
    </source>
</evidence>
<evidence type="ECO:0000259" key="2">
    <source>
        <dbReference type="PROSITE" id="PS51746"/>
    </source>
</evidence>
<dbReference type="Proteomes" id="UP000834106">
    <property type="component" value="Chromosome 9"/>
</dbReference>
<proteinExistence type="predicted"/>
<sequence length="210" mass="23330">MTGHGGSRAAEFLKEHLFKNLLKHPEFTTNIKLAITNPLSDDIKPNRIDERKRIECAGGVVMWAGTWRVGGVLAMSRAFGNRLLKKFVVAEPEIQDQEVDQDLELLVLASDGLWDVDAISLAQTEDPEAAARKLVETAFTRGGADNITCIVVKFHHNKKEPDGAHQNCRDLVETQQNCKAGLNETKQNCKAGPEETERNCEVAPDETQQR</sequence>
<feature type="domain" description="PPM-type phosphatase" evidence="2">
    <location>
        <begin position="1"/>
        <end position="154"/>
    </location>
</feature>
<gene>
    <name evidence="3" type="ORF">FPE_LOCUS15590</name>
</gene>
<keyword evidence="4" id="KW-1185">Reference proteome</keyword>
<organism evidence="3 4">
    <name type="scientific">Fraxinus pennsylvanica</name>
    <dbReference type="NCBI Taxonomy" id="56036"/>
    <lineage>
        <taxon>Eukaryota</taxon>
        <taxon>Viridiplantae</taxon>
        <taxon>Streptophyta</taxon>
        <taxon>Embryophyta</taxon>
        <taxon>Tracheophyta</taxon>
        <taxon>Spermatophyta</taxon>
        <taxon>Magnoliopsida</taxon>
        <taxon>eudicotyledons</taxon>
        <taxon>Gunneridae</taxon>
        <taxon>Pentapetalae</taxon>
        <taxon>asterids</taxon>
        <taxon>lamiids</taxon>
        <taxon>Lamiales</taxon>
        <taxon>Oleaceae</taxon>
        <taxon>Oleeae</taxon>
        <taxon>Fraxinus</taxon>
    </lineage>
</organism>
<dbReference type="InterPro" id="IPR036457">
    <property type="entry name" value="PPM-type-like_dom_sf"/>
</dbReference>